<keyword evidence="2" id="KW-0255">Endonuclease</keyword>
<protein>
    <submittedName>
        <fullName evidence="2">Putative NHN endonuclease</fullName>
    </submittedName>
</protein>
<keyword evidence="2" id="KW-0540">Nuclease</keyword>
<evidence type="ECO:0000259" key="1">
    <source>
        <dbReference type="Pfam" id="PF13392"/>
    </source>
</evidence>
<sequence length="165" mass="18858">MSKTNSIPVNILREMFFYNHLTGQFFYRTNVGDKIKAGSVAGGPNGGGYWCIQVDRKKYKAHRIAWAYENGVWPDGKIDHINGDGLDNRIANLRCVTHAQNHQNRRTPNKNTKVGFLGVDFKKDKFRARITINGKQHDLGRFDTAEDAHAVYLKKKRELHPYGTL</sequence>
<dbReference type="InterPro" id="IPR016177">
    <property type="entry name" value="DNA-bd_dom_sf"/>
</dbReference>
<organism evidence="2">
    <name type="scientific">uncultured Caudovirales phage</name>
    <dbReference type="NCBI Taxonomy" id="2100421"/>
    <lineage>
        <taxon>Viruses</taxon>
        <taxon>Duplodnaviria</taxon>
        <taxon>Heunggongvirae</taxon>
        <taxon>Uroviricota</taxon>
        <taxon>Caudoviricetes</taxon>
        <taxon>Peduoviridae</taxon>
        <taxon>Maltschvirus</taxon>
        <taxon>Maltschvirus maltsch</taxon>
    </lineage>
</organism>
<name>A0A6J5LCW7_9CAUD</name>
<accession>A0A6J5LCW7</accession>
<dbReference type="InterPro" id="IPR044925">
    <property type="entry name" value="His-Me_finger_sf"/>
</dbReference>
<dbReference type="GO" id="GO:0004519">
    <property type="term" value="F:endonuclease activity"/>
    <property type="evidence" value="ECO:0007669"/>
    <property type="project" value="UniProtKB-KW"/>
</dbReference>
<proteinExistence type="predicted"/>
<dbReference type="SUPFAM" id="SSF54171">
    <property type="entry name" value="DNA-binding domain"/>
    <property type="match status" value="1"/>
</dbReference>
<dbReference type="Gene3D" id="3.90.75.20">
    <property type="match status" value="1"/>
</dbReference>
<keyword evidence="2" id="KW-0378">Hydrolase</keyword>
<dbReference type="GO" id="GO:0003677">
    <property type="term" value="F:DNA binding"/>
    <property type="evidence" value="ECO:0007669"/>
    <property type="project" value="InterPro"/>
</dbReference>
<evidence type="ECO:0000313" key="2">
    <source>
        <dbReference type="EMBL" id="CAB4130997.1"/>
    </source>
</evidence>
<dbReference type="EMBL" id="LR796241">
    <property type="protein sequence ID" value="CAB4130997.1"/>
    <property type="molecule type" value="Genomic_DNA"/>
</dbReference>
<gene>
    <name evidence="2" type="ORF">UFOVP126_35</name>
</gene>
<dbReference type="Pfam" id="PF13392">
    <property type="entry name" value="HNH_3"/>
    <property type="match status" value="1"/>
</dbReference>
<reference evidence="2" key="1">
    <citation type="submission" date="2020-04" db="EMBL/GenBank/DDBJ databases">
        <authorList>
            <person name="Chiriac C."/>
            <person name="Salcher M."/>
            <person name="Ghai R."/>
            <person name="Kavagutti S V."/>
        </authorList>
    </citation>
    <scope>NUCLEOTIDE SEQUENCE</scope>
</reference>
<dbReference type="InterPro" id="IPR003615">
    <property type="entry name" value="HNH_nuc"/>
</dbReference>
<feature type="domain" description="HNH nuclease" evidence="1">
    <location>
        <begin position="59"/>
        <end position="102"/>
    </location>
</feature>
<dbReference type="SUPFAM" id="SSF54060">
    <property type="entry name" value="His-Me finger endonucleases"/>
    <property type="match status" value="1"/>
</dbReference>